<dbReference type="Gene3D" id="3.90.550.10">
    <property type="entry name" value="Spore Coat Polysaccharide Biosynthesis Protein SpsA, Chain A"/>
    <property type="match status" value="1"/>
</dbReference>
<gene>
    <name evidence="1" type="ORF">B5V02_01000</name>
</gene>
<dbReference type="OrthoDB" id="8404680at2"/>
<dbReference type="RefSeq" id="WP_111542415.1">
    <property type="nucleotide sequence ID" value="NZ_MZXV01000009.1"/>
</dbReference>
<evidence type="ECO:0000313" key="1">
    <source>
        <dbReference type="EMBL" id="PZV40386.1"/>
    </source>
</evidence>
<dbReference type="Proteomes" id="UP000248616">
    <property type="component" value="Unassembled WGS sequence"/>
</dbReference>
<dbReference type="GO" id="GO:0016740">
    <property type="term" value="F:transferase activity"/>
    <property type="evidence" value="ECO:0007669"/>
    <property type="project" value="UniProtKB-KW"/>
</dbReference>
<comment type="caution">
    <text evidence="1">The sequence shown here is derived from an EMBL/GenBank/DDBJ whole genome shotgun (WGS) entry which is preliminary data.</text>
</comment>
<organism evidence="1 2">
    <name type="scientific">Mesorhizobium kowhaii</name>
    <dbReference type="NCBI Taxonomy" id="1300272"/>
    <lineage>
        <taxon>Bacteria</taxon>
        <taxon>Pseudomonadati</taxon>
        <taxon>Pseudomonadota</taxon>
        <taxon>Alphaproteobacteria</taxon>
        <taxon>Hyphomicrobiales</taxon>
        <taxon>Phyllobacteriaceae</taxon>
        <taxon>Mesorhizobium</taxon>
    </lineage>
</organism>
<dbReference type="InterPro" id="IPR029044">
    <property type="entry name" value="Nucleotide-diphossugar_trans"/>
</dbReference>
<dbReference type="SUPFAM" id="SSF53448">
    <property type="entry name" value="Nucleotide-diphospho-sugar transferases"/>
    <property type="match status" value="1"/>
</dbReference>
<name>A0A2W7EB13_9HYPH</name>
<accession>A0A2W7EB13</accession>
<keyword evidence="2" id="KW-1185">Reference proteome</keyword>
<dbReference type="EMBL" id="MZXV01000009">
    <property type="protein sequence ID" value="PZV40386.1"/>
    <property type="molecule type" value="Genomic_DNA"/>
</dbReference>
<proteinExistence type="predicted"/>
<sequence length="290" mass="31890">MRLIVIIPTLGRSGQVARLLGYLGGQTRLPDEVILSAPDATHVELPESCPFPVSLVFGPKGLAAQRNRALVPSLGRFDIITFFDDDFVPCAAYLEQVEKAFVENDGWAVVMGKVVRDGATNAGLTWENAEAALRENEGKKHDGPSVVDHVGAYGCNMSFRSSLVGDLRFDERLVLYGWQEDIDFTSQMRSKGRVVCVTAITGVHLGIKTGRVSGERFGYSQVANAIYLIKKGSVPASFALPLMFRNIAANLAKSLRPEPYIDRRGRLRGNMLAIRHIAMGRIEPEYILKI</sequence>
<evidence type="ECO:0000313" key="2">
    <source>
        <dbReference type="Proteomes" id="UP000248616"/>
    </source>
</evidence>
<reference evidence="2" key="1">
    <citation type="submission" date="2017-03" db="EMBL/GenBank/DDBJ databases">
        <authorList>
            <person name="Safronova V.I."/>
            <person name="Sazanova A.L."/>
            <person name="Chirak E.R."/>
        </authorList>
    </citation>
    <scope>NUCLEOTIDE SEQUENCE [LARGE SCALE GENOMIC DNA]</scope>
    <source>
        <strain evidence="2">Ach-343</strain>
    </source>
</reference>
<protein>
    <submittedName>
        <fullName evidence="1">Glycosyl transferase</fullName>
    </submittedName>
</protein>
<dbReference type="AlphaFoldDB" id="A0A2W7EB13"/>
<keyword evidence="1" id="KW-0808">Transferase</keyword>